<evidence type="ECO:0000313" key="3">
    <source>
        <dbReference type="EMBL" id="EBO1428192.1"/>
    </source>
</evidence>
<organism evidence="3">
    <name type="scientific">Salmonella enterica</name>
    <name type="common">Salmonella choleraesuis</name>
    <dbReference type="NCBI Taxonomy" id="28901"/>
    <lineage>
        <taxon>Bacteria</taxon>
        <taxon>Pseudomonadati</taxon>
        <taxon>Pseudomonadota</taxon>
        <taxon>Gammaproteobacteria</taxon>
        <taxon>Enterobacterales</taxon>
        <taxon>Enterobacteriaceae</taxon>
        <taxon>Salmonella</taxon>
    </lineage>
</organism>
<keyword evidence="1" id="KW-0175">Coiled coil</keyword>
<comment type="caution">
    <text evidence="3">The sequence shown here is derived from an EMBL/GenBank/DDBJ whole genome shotgun (WGS) entry which is preliminary data.</text>
</comment>
<evidence type="ECO:0000256" key="1">
    <source>
        <dbReference type="SAM" id="Coils"/>
    </source>
</evidence>
<accession>A0A5T9SK59</accession>
<protein>
    <submittedName>
        <fullName evidence="3">Uncharacterized protein</fullName>
    </submittedName>
</protein>
<reference evidence="3" key="1">
    <citation type="submission" date="2018-10" db="EMBL/GenBank/DDBJ databases">
        <authorList>
            <consortium name="Veterinary Laboratory Investigation and Response Network"/>
        </authorList>
    </citation>
    <scope>NUCLEOTIDE SEQUENCE</scope>
    <source>
        <strain evidence="3">SAL-18-VL-OH-GA-0003</strain>
    </source>
</reference>
<dbReference type="EMBL" id="AAGHOJ010000072">
    <property type="protein sequence ID" value="EBO1428192.1"/>
    <property type="molecule type" value="Genomic_DNA"/>
</dbReference>
<gene>
    <name evidence="3" type="ORF">D5Q97_23260</name>
</gene>
<name>A0A5T9SK59_SALER</name>
<feature type="region of interest" description="Disordered" evidence="2">
    <location>
        <begin position="615"/>
        <end position="652"/>
    </location>
</feature>
<dbReference type="AlphaFoldDB" id="A0A5T9SK59"/>
<feature type="compositionally biased region" description="Basic and acidic residues" evidence="2">
    <location>
        <begin position="622"/>
        <end position="633"/>
    </location>
</feature>
<evidence type="ECO:0000256" key="2">
    <source>
        <dbReference type="SAM" id="MobiDB-lite"/>
    </source>
</evidence>
<proteinExistence type="predicted"/>
<feature type="coiled-coil region" evidence="1">
    <location>
        <begin position="542"/>
        <end position="569"/>
    </location>
</feature>
<sequence length="652" mass="69490">MPITWRNVDTPNFSGVGDSIRTFGNMIGNATTGLSDALGNFQNAARQDAGSALMMNAMRYQDPTEYRNALASGALFEGVDPNLITTRTLENLDNRAGTLLNQEGQAGTNAYNDYRFGRLKSTDAAMDAASPAVRQLALAYQSGDPKQIQAAQSQVGDVLSTLPADQALEIMGLLQGQERGAIGNQQSRFDLGVQMRNDADTQAAMGVMSQITRGAENANDARILAEAYSKQLSPVAQARLQGLLAQSYPGVYGNNVGASAPGTAGTRAGSPYDTTYGFTPTATPITQMSIGDVVKHQDGMKTNLGASPVGAFQINQATLQDFAPKVLGDNWASQPMSAENQEKIGKAIFKARKNGNLKDTWAALPNSTPGAYKDMTWEQIKPVIAQAEVGANPLALVQNAHGNQAVSTLASGMIGTRLMENNAGGITPDYLRSLNDTSTVGEVASKLLEGDFKGADKNWVVARINDISQRANVSPAMAANVIQRAMTNVPEGYISRGIDALNPFITNEAGNGLRLNDRAVDQMVEGLKRGEPLEASVRNLGNAQAIQNIQAAQAAYDAAVAQLNNTQNKIATGQTALTALLPSRQEAVQKAAAMLQAAQGQVQADPENLAPRNFQSQASVDRAVEKENRERAARYMRQAQGLPEYMQPRQNQ</sequence>